<dbReference type="InterPro" id="IPR046179">
    <property type="entry name" value="DUF6188"/>
</dbReference>
<gene>
    <name evidence="1" type="ORF">JCM9140_2763</name>
</gene>
<dbReference type="Proteomes" id="UP000018890">
    <property type="component" value="Unassembled WGS sequence"/>
</dbReference>
<keyword evidence="2" id="KW-1185">Reference proteome</keyword>
<sequence length="134" mass="15680">MYRKQSNIDFKYFFGLKVTEVNTDKNLPLGMAFENAGLLIECPWRLQVSNEIVIGYSDCIQAYDKYTHKNVQTILMGKKIVNIFHFEEVSDLVVEFEDNIFLELFHDSNYFEGWQLRGDNGFYLFTLPGGSYSF</sequence>
<comment type="caution">
    <text evidence="1">The sequence shown here is derived from an EMBL/GenBank/DDBJ whole genome shotgun (WGS) entry which is preliminary data.</text>
</comment>
<evidence type="ECO:0000313" key="2">
    <source>
        <dbReference type="Proteomes" id="UP000018890"/>
    </source>
</evidence>
<dbReference type="EMBL" id="BAUT01000029">
    <property type="protein sequence ID" value="GAE26677.1"/>
    <property type="molecule type" value="Genomic_DNA"/>
</dbReference>
<dbReference type="RefSeq" id="WP_235715338.1">
    <property type="nucleotide sequence ID" value="NZ_BAUT01000029.1"/>
</dbReference>
<proteinExistence type="predicted"/>
<dbReference type="STRING" id="1236970.JCM9140_2763"/>
<organism evidence="1 2">
    <name type="scientific">Halalkalibacter wakoensis JCM 9140</name>
    <dbReference type="NCBI Taxonomy" id="1236970"/>
    <lineage>
        <taxon>Bacteria</taxon>
        <taxon>Bacillati</taxon>
        <taxon>Bacillota</taxon>
        <taxon>Bacilli</taxon>
        <taxon>Bacillales</taxon>
        <taxon>Bacillaceae</taxon>
        <taxon>Halalkalibacter</taxon>
    </lineage>
</organism>
<dbReference type="Pfam" id="PF19686">
    <property type="entry name" value="DUF6188"/>
    <property type="match status" value="1"/>
</dbReference>
<evidence type="ECO:0000313" key="1">
    <source>
        <dbReference type="EMBL" id="GAE26677.1"/>
    </source>
</evidence>
<reference evidence="1" key="1">
    <citation type="journal article" date="2014" name="Genome Announc.">
        <title>Draft Genome Sequences of Three Alkaliphilic Bacillus Strains, Bacillus wakoensis JCM 9140T, Bacillus akibai JCM 9157T, and Bacillus hemicellulosilyticus JCM 9152T.</title>
        <authorList>
            <person name="Yuki M."/>
            <person name="Oshima K."/>
            <person name="Suda W."/>
            <person name="Oshida Y."/>
            <person name="Kitamura K."/>
            <person name="Iida T."/>
            <person name="Hattori M."/>
            <person name="Ohkuma M."/>
        </authorList>
    </citation>
    <scope>NUCLEOTIDE SEQUENCE [LARGE SCALE GENOMIC DNA]</scope>
    <source>
        <strain evidence="1">JCM 9140</strain>
    </source>
</reference>
<protein>
    <submittedName>
        <fullName evidence="1">Uncharacterized protein</fullName>
    </submittedName>
</protein>
<dbReference type="AlphaFoldDB" id="W4Q3W7"/>
<name>W4Q3W7_9BACI</name>
<accession>W4Q3W7</accession>